<organism evidence="3 4">
    <name type="scientific">Dendrobium chrysotoxum</name>
    <name type="common">Orchid</name>
    <dbReference type="NCBI Taxonomy" id="161865"/>
    <lineage>
        <taxon>Eukaryota</taxon>
        <taxon>Viridiplantae</taxon>
        <taxon>Streptophyta</taxon>
        <taxon>Embryophyta</taxon>
        <taxon>Tracheophyta</taxon>
        <taxon>Spermatophyta</taxon>
        <taxon>Magnoliopsida</taxon>
        <taxon>Liliopsida</taxon>
        <taxon>Asparagales</taxon>
        <taxon>Orchidaceae</taxon>
        <taxon>Epidendroideae</taxon>
        <taxon>Malaxideae</taxon>
        <taxon>Dendrobiinae</taxon>
        <taxon>Dendrobium</taxon>
    </lineage>
</organism>
<dbReference type="AlphaFoldDB" id="A0AAV7GRU7"/>
<accession>A0AAV7GRU7</accession>
<evidence type="ECO:0000256" key="2">
    <source>
        <dbReference type="SAM" id="MobiDB-lite"/>
    </source>
</evidence>
<feature type="region of interest" description="Disordered" evidence="2">
    <location>
        <begin position="1"/>
        <end position="46"/>
    </location>
</feature>
<name>A0AAV7GRU7_DENCH</name>
<gene>
    <name evidence="3" type="ORF">IEQ34_011505</name>
</gene>
<dbReference type="InterPro" id="IPR019742">
    <property type="entry name" value="MacrogloblnA2_CS"/>
</dbReference>
<keyword evidence="1" id="KW-1015">Disulfide bond</keyword>
<dbReference type="PROSITE" id="PS00477">
    <property type="entry name" value="ALPHA_2_MACROGLOBULIN"/>
    <property type="match status" value="1"/>
</dbReference>
<dbReference type="EMBL" id="JAGFBR010000011">
    <property type="protein sequence ID" value="KAH0458691.1"/>
    <property type="molecule type" value="Genomic_DNA"/>
</dbReference>
<evidence type="ECO:0000313" key="3">
    <source>
        <dbReference type="EMBL" id="KAH0458691.1"/>
    </source>
</evidence>
<reference evidence="3 4" key="1">
    <citation type="journal article" date="2021" name="Hortic Res">
        <title>Chromosome-scale assembly of the Dendrobium chrysotoxum genome enhances the understanding of orchid evolution.</title>
        <authorList>
            <person name="Zhang Y."/>
            <person name="Zhang G.Q."/>
            <person name="Zhang D."/>
            <person name="Liu X.D."/>
            <person name="Xu X.Y."/>
            <person name="Sun W.H."/>
            <person name="Yu X."/>
            <person name="Zhu X."/>
            <person name="Wang Z.W."/>
            <person name="Zhao X."/>
            <person name="Zhong W.Y."/>
            <person name="Chen H."/>
            <person name="Yin W.L."/>
            <person name="Huang T."/>
            <person name="Niu S.C."/>
            <person name="Liu Z.J."/>
        </authorList>
    </citation>
    <scope>NUCLEOTIDE SEQUENCE [LARGE SCALE GENOMIC DNA]</scope>
    <source>
        <strain evidence="3">Lindl</strain>
    </source>
</reference>
<evidence type="ECO:0000256" key="1">
    <source>
        <dbReference type="ARBA" id="ARBA00023157"/>
    </source>
</evidence>
<protein>
    <submittedName>
        <fullName evidence="3">Uncharacterized protein</fullName>
    </submittedName>
</protein>
<proteinExistence type="predicted"/>
<keyword evidence="4" id="KW-1185">Reference proteome</keyword>
<sequence>MEMSEKEEEHWIWNEGWPQPGEEEKGKEEGGEGKGGQGWPPAGCGEQGLVHMIFDEQDKRFSRVRDFNDEEID</sequence>
<feature type="compositionally biased region" description="Basic and acidic residues" evidence="2">
    <location>
        <begin position="22"/>
        <end position="32"/>
    </location>
</feature>
<dbReference type="Proteomes" id="UP000775213">
    <property type="component" value="Unassembled WGS sequence"/>
</dbReference>
<comment type="caution">
    <text evidence="3">The sequence shown here is derived from an EMBL/GenBank/DDBJ whole genome shotgun (WGS) entry which is preliminary data.</text>
</comment>
<evidence type="ECO:0000313" key="4">
    <source>
        <dbReference type="Proteomes" id="UP000775213"/>
    </source>
</evidence>